<protein>
    <submittedName>
        <fullName evidence="1">Uncharacterized protein</fullName>
    </submittedName>
</protein>
<organism evidence="1">
    <name type="scientific">Rhizophora mucronata</name>
    <name type="common">Asiatic mangrove</name>
    <dbReference type="NCBI Taxonomy" id="61149"/>
    <lineage>
        <taxon>Eukaryota</taxon>
        <taxon>Viridiplantae</taxon>
        <taxon>Streptophyta</taxon>
        <taxon>Embryophyta</taxon>
        <taxon>Tracheophyta</taxon>
        <taxon>Spermatophyta</taxon>
        <taxon>Magnoliopsida</taxon>
        <taxon>eudicotyledons</taxon>
        <taxon>Gunneridae</taxon>
        <taxon>Pentapetalae</taxon>
        <taxon>rosids</taxon>
        <taxon>fabids</taxon>
        <taxon>Malpighiales</taxon>
        <taxon>Rhizophoraceae</taxon>
        <taxon>Rhizophora</taxon>
    </lineage>
</organism>
<dbReference type="AlphaFoldDB" id="A0A2P2JWB2"/>
<dbReference type="EMBL" id="GGEC01017249">
    <property type="protein sequence ID" value="MBW97732.1"/>
    <property type="molecule type" value="Transcribed_RNA"/>
</dbReference>
<reference evidence="1" key="1">
    <citation type="submission" date="2018-02" db="EMBL/GenBank/DDBJ databases">
        <title>Rhizophora mucronata_Transcriptome.</title>
        <authorList>
            <person name="Meera S.P."/>
            <person name="Sreeshan A."/>
            <person name="Augustine A."/>
        </authorList>
    </citation>
    <scope>NUCLEOTIDE SEQUENCE</scope>
    <source>
        <tissue evidence="1">Leaf</tissue>
    </source>
</reference>
<proteinExistence type="predicted"/>
<accession>A0A2P2JWB2</accession>
<sequence>MEACRQIGKRPRRDNLGFEWQNKCLL</sequence>
<evidence type="ECO:0000313" key="1">
    <source>
        <dbReference type="EMBL" id="MBW97732.1"/>
    </source>
</evidence>
<name>A0A2P2JWB2_RHIMU</name>